<dbReference type="Proteomes" id="UP000000321">
    <property type="component" value="Unassembled WGS sequence"/>
</dbReference>
<comment type="caution">
    <text evidence="2">The sequence shown here is derived from an EMBL/GenBank/DDBJ whole genome shotgun (WGS) entry which is preliminary data.</text>
</comment>
<evidence type="ECO:0000256" key="1">
    <source>
        <dbReference type="SAM" id="MobiDB-lite"/>
    </source>
</evidence>
<name>Q1YFZ8_AURMS</name>
<dbReference type="HOGENOM" id="CLU_1711161_0_0_5"/>
<reference evidence="2 3" key="1">
    <citation type="journal article" date="2008" name="Appl. Environ. Microbiol.">
        <title>Genomic insights into Mn(II) oxidation by the marine alphaproteobacterium Aurantimonas sp. strain SI85-9A1.</title>
        <authorList>
            <person name="Dick G.J."/>
            <person name="Podell S."/>
            <person name="Johnson H.A."/>
            <person name="Rivera-Espinoza Y."/>
            <person name="Bernier-Latmani R."/>
            <person name="McCarthy J.K."/>
            <person name="Torpey J.W."/>
            <person name="Clement B.G."/>
            <person name="Gaasterland T."/>
            <person name="Tebo B.M."/>
        </authorList>
    </citation>
    <scope>NUCLEOTIDE SEQUENCE [LARGE SCALE GENOMIC DNA]</scope>
    <source>
        <strain evidence="2 3">SI85-9A1</strain>
    </source>
</reference>
<gene>
    <name evidence="2" type="ORF">SI859A1_03030</name>
</gene>
<proteinExistence type="predicted"/>
<evidence type="ECO:0000313" key="2">
    <source>
        <dbReference type="EMBL" id="EAS49427.1"/>
    </source>
</evidence>
<protein>
    <submittedName>
        <fullName evidence="2">Uncharacterized protein</fullName>
    </submittedName>
</protein>
<organism evidence="2 3">
    <name type="scientific">Aurantimonas manganoxydans (strain ATCC BAA-1229 / DSM 21871 / SI85-9A1)</name>
    <dbReference type="NCBI Taxonomy" id="287752"/>
    <lineage>
        <taxon>Bacteria</taxon>
        <taxon>Pseudomonadati</taxon>
        <taxon>Pseudomonadota</taxon>
        <taxon>Alphaproteobacteria</taxon>
        <taxon>Hyphomicrobiales</taxon>
        <taxon>Aurantimonadaceae</taxon>
        <taxon>Aurantimonas</taxon>
    </lineage>
</organism>
<keyword evidence="3" id="KW-1185">Reference proteome</keyword>
<feature type="compositionally biased region" description="Low complexity" evidence="1">
    <location>
        <begin position="39"/>
        <end position="52"/>
    </location>
</feature>
<dbReference type="AlphaFoldDB" id="Q1YFZ8"/>
<feature type="region of interest" description="Disordered" evidence="1">
    <location>
        <begin position="39"/>
        <end position="124"/>
    </location>
</feature>
<accession>Q1YFZ8</accession>
<evidence type="ECO:0000313" key="3">
    <source>
        <dbReference type="Proteomes" id="UP000000321"/>
    </source>
</evidence>
<dbReference type="BioCyc" id="AURANTIMONAS:SI859A1_03030-MONOMER"/>
<dbReference type="EMBL" id="AAPJ01000005">
    <property type="protein sequence ID" value="EAS49427.1"/>
    <property type="molecule type" value="Genomic_DNA"/>
</dbReference>
<sequence length="153" mass="15859">MPIVSLVPKLVTDEVPAPASERASPSALRLLIVDEPSLASPSVVSAPRPVLPELAPGAIGSVRVGDAPVSDRLDPDPTPLVLPMPPAPEPEPVTTPLPDDPPMPDDPPAPEDPPTPPESWASAGPAARIVAIAIREGRVLRMAFAFRNHGAGR</sequence>
<feature type="compositionally biased region" description="Pro residues" evidence="1">
    <location>
        <begin position="76"/>
        <end position="117"/>
    </location>
</feature>